<dbReference type="Proteomes" id="UP000190460">
    <property type="component" value="Unassembled WGS sequence"/>
</dbReference>
<dbReference type="STRING" id="92487.SAMN02745130_00370"/>
<dbReference type="EMBL" id="FUYB01000001">
    <property type="protein sequence ID" value="SKA68803.1"/>
    <property type="molecule type" value="Genomic_DNA"/>
</dbReference>
<name>A0A1T4VV05_9GAMM</name>
<dbReference type="PANTHER" id="PTHR38765:SF1">
    <property type="entry name" value="DUF484 DOMAIN-CONTAINING PROTEIN"/>
    <property type="match status" value="1"/>
</dbReference>
<dbReference type="Gene3D" id="3.30.450.40">
    <property type="match status" value="1"/>
</dbReference>
<reference evidence="1 2" key="1">
    <citation type="submission" date="2017-02" db="EMBL/GenBank/DDBJ databases">
        <authorList>
            <person name="Peterson S.W."/>
        </authorList>
    </citation>
    <scope>NUCLEOTIDE SEQUENCE [LARGE SCALE GENOMIC DNA]</scope>
    <source>
        <strain evidence="1 2">ATCC 49788</strain>
    </source>
</reference>
<proteinExistence type="predicted"/>
<dbReference type="InterPro" id="IPR029016">
    <property type="entry name" value="GAF-like_dom_sf"/>
</dbReference>
<evidence type="ECO:0000313" key="1">
    <source>
        <dbReference type="EMBL" id="SKA68803.1"/>
    </source>
</evidence>
<organism evidence="1 2">
    <name type="scientific">Thiothrix eikelboomii</name>
    <dbReference type="NCBI Taxonomy" id="92487"/>
    <lineage>
        <taxon>Bacteria</taxon>
        <taxon>Pseudomonadati</taxon>
        <taxon>Pseudomonadota</taxon>
        <taxon>Gammaproteobacteria</taxon>
        <taxon>Thiotrichales</taxon>
        <taxon>Thiotrichaceae</taxon>
        <taxon>Thiothrix</taxon>
    </lineage>
</organism>
<dbReference type="OrthoDB" id="8525200at2"/>
<dbReference type="SUPFAM" id="SSF55781">
    <property type="entry name" value="GAF domain-like"/>
    <property type="match status" value="1"/>
</dbReference>
<dbReference type="PANTHER" id="PTHR38765">
    <property type="entry name" value="DUF484 DOMAIN-CONTAINING PROTEIN"/>
    <property type="match status" value="1"/>
</dbReference>
<dbReference type="RefSeq" id="WP_078920867.1">
    <property type="nucleotide sequence ID" value="NZ_FUYB01000001.1"/>
</dbReference>
<accession>A0A1T4VV05</accession>
<gene>
    <name evidence="1" type="ORF">SAMN02745130_00370</name>
</gene>
<dbReference type="AlphaFoldDB" id="A0A1T4VV05"/>
<keyword evidence="2" id="KW-1185">Reference proteome</keyword>
<sequence length="240" mass="27069">MSTKLDADDMTAEQVAAYLRANHDFFQEHEELLDGLFIPHRHTGEAVSLLEHLVQRQRDRQAQLSRQMEDMLRAARESERVVVSLHHLALELMTCDSLDDVVATCRDLMCSEFDADSVVLRLIGRGQSGDSSLHFIDPEDRALKQMAGLFQKRQPVCGRLRPKQQIFLFGEENTTIKSAVLIPLFEARKIGVLALGSEHEDRFHPAMGTLFISQLGDLVSRALSLHLEAWVDPSLESSHS</sequence>
<evidence type="ECO:0000313" key="2">
    <source>
        <dbReference type="Proteomes" id="UP000190460"/>
    </source>
</evidence>
<evidence type="ECO:0008006" key="3">
    <source>
        <dbReference type="Google" id="ProtNLM"/>
    </source>
</evidence>
<dbReference type="Pfam" id="PF04340">
    <property type="entry name" value="DUF484"/>
    <property type="match status" value="1"/>
</dbReference>
<protein>
    <recommendedName>
        <fullName evidence="3">GAF domain-containing protein</fullName>
    </recommendedName>
</protein>
<dbReference type="InterPro" id="IPR007435">
    <property type="entry name" value="DUF484"/>
</dbReference>